<dbReference type="RefSeq" id="WP_344538966.1">
    <property type="nucleotide sequence ID" value="NZ_BAAATD010000002.1"/>
</dbReference>
<dbReference type="Pfam" id="PF12740">
    <property type="entry name" value="PETase"/>
    <property type="match status" value="1"/>
</dbReference>
<comment type="catalytic activity">
    <reaction evidence="14">
        <text>cutin + H2O = cutin monomers.</text>
        <dbReference type="EC" id="3.1.1.74"/>
    </reaction>
</comment>
<evidence type="ECO:0000313" key="18">
    <source>
        <dbReference type="Proteomes" id="UP001501509"/>
    </source>
</evidence>
<comment type="catalytic activity">
    <reaction evidence="10">
        <text>a butanoate ester + H2O = an aliphatic alcohol + butanoate + H(+)</text>
        <dbReference type="Rhea" id="RHEA:47348"/>
        <dbReference type="ChEBI" id="CHEBI:2571"/>
        <dbReference type="ChEBI" id="CHEBI:15377"/>
        <dbReference type="ChEBI" id="CHEBI:15378"/>
        <dbReference type="ChEBI" id="CHEBI:17968"/>
        <dbReference type="ChEBI" id="CHEBI:50477"/>
    </reaction>
    <physiologicalReaction direction="left-to-right" evidence="10">
        <dbReference type="Rhea" id="RHEA:47349"/>
    </physiologicalReaction>
</comment>
<feature type="signal peptide" evidence="15">
    <location>
        <begin position="1"/>
        <end position="27"/>
    </location>
</feature>
<keyword evidence="5" id="KW-0719">Serine esterase</keyword>
<comment type="similarity">
    <text evidence="3">Belongs to the AB hydrolase superfamily.</text>
</comment>
<dbReference type="InterPro" id="IPR050261">
    <property type="entry name" value="FrsA_esterase"/>
</dbReference>
<evidence type="ECO:0000256" key="1">
    <source>
        <dbReference type="ARBA" id="ARBA00004418"/>
    </source>
</evidence>
<proteinExistence type="inferred from homology"/>
<gene>
    <name evidence="17" type="ORF">GCM10010411_14650</name>
</gene>
<dbReference type="SUPFAM" id="SSF53474">
    <property type="entry name" value="alpha/beta-Hydrolases"/>
    <property type="match status" value="1"/>
</dbReference>
<evidence type="ECO:0000256" key="14">
    <source>
        <dbReference type="ARBA" id="ARBA00034045"/>
    </source>
</evidence>
<name>A0ABP6BRL7_9ACTN</name>
<evidence type="ECO:0000256" key="11">
    <source>
        <dbReference type="ARBA" id="ARBA00033707"/>
    </source>
</evidence>
<evidence type="ECO:0000256" key="13">
    <source>
        <dbReference type="ARBA" id="ARBA00033780"/>
    </source>
</evidence>
<dbReference type="PANTHER" id="PTHR22946">
    <property type="entry name" value="DIENELACTONE HYDROLASE DOMAIN-CONTAINING PROTEIN-RELATED"/>
    <property type="match status" value="1"/>
</dbReference>
<keyword evidence="7" id="KW-0574">Periplasm</keyword>
<feature type="domain" description="PET hydrolase/cutinase-like" evidence="16">
    <location>
        <begin position="29"/>
        <end position="290"/>
    </location>
</feature>
<dbReference type="EMBL" id="BAAATD010000002">
    <property type="protein sequence ID" value="GAA2583081.1"/>
    <property type="molecule type" value="Genomic_DNA"/>
</dbReference>
<evidence type="ECO:0000259" key="16">
    <source>
        <dbReference type="Pfam" id="PF12740"/>
    </source>
</evidence>
<organism evidence="17 18">
    <name type="scientific">Actinomadura fulvescens</name>
    <dbReference type="NCBI Taxonomy" id="46160"/>
    <lineage>
        <taxon>Bacteria</taxon>
        <taxon>Bacillati</taxon>
        <taxon>Actinomycetota</taxon>
        <taxon>Actinomycetes</taxon>
        <taxon>Streptosporangiales</taxon>
        <taxon>Thermomonosporaceae</taxon>
        <taxon>Actinomadura</taxon>
    </lineage>
</organism>
<evidence type="ECO:0000256" key="12">
    <source>
        <dbReference type="ARBA" id="ARBA00033764"/>
    </source>
</evidence>
<accession>A0ABP6BRL7</accession>
<keyword evidence="9" id="KW-1015">Disulfide bond</keyword>
<dbReference type="Gene3D" id="3.40.50.1820">
    <property type="entry name" value="alpha/beta hydrolase"/>
    <property type="match status" value="1"/>
</dbReference>
<feature type="chain" id="PRO_5045827511" description="Poly(ethylene terephthalate) hydrolase" evidence="15">
    <location>
        <begin position="28"/>
        <end position="292"/>
    </location>
</feature>
<comment type="catalytic activity">
    <reaction evidence="11">
        <text>(ethylene terephthalate)(n) + H2O = (ethylene terephthalate)(n-1) + 4-[(2-hydroxyethoxy)carbonyl]benzoate + H(+)</text>
        <dbReference type="Rhea" id="RHEA:49528"/>
        <dbReference type="Rhea" id="RHEA-COMP:12420"/>
        <dbReference type="Rhea" id="RHEA-COMP:12421"/>
        <dbReference type="ChEBI" id="CHEBI:15377"/>
        <dbReference type="ChEBI" id="CHEBI:15378"/>
        <dbReference type="ChEBI" id="CHEBI:131701"/>
        <dbReference type="ChEBI" id="CHEBI:131704"/>
        <dbReference type="EC" id="3.1.1.101"/>
    </reaction>
    <physiologicalReaction direction="left-to-right" evidence="11">
        <dbReference type="Rhea" id="RHEA:49529"/>
    </physiologicalReaction>
</comment>
<dbReference type="EC" id="3.1.1.74" evidence="4"/>
<evidence type="ECO:0000256" key="15">
    <source>
        <dbReference type="SAM" id="SignalP"/>
    </source>
</evidence>
<sequence length="292" mass="30852">MNDAFRRRTATLLMAAGLSTVLLTAPAAADANPYERGPAPTEASITAGTGPFEVASVSVPGASGLGFGGGTIYHPKATGQGTFAPIVVTPGFIGPQFSIAWYGPRLASQGFVVMTISTNAPMDVPPDRAKQMLAALDYLTQKSAVKDRVDASRPGLMGHSMGGGGTIRAAAERPEIKAAIPLAPWDPDASLARPVKANTLIIGADMDFIAPVSMFSEPMYAELQSAPEKAYLELNNAGHVISYIAPNTTIAKYSIAWMKRFLDNDTRYDQFLCPPPKPSSAIKEYRDTCSLG</sequence>
<dbReference type="EC" id="3.1.1.101" evidence="12"/>
<keyword evidence="6" id="KW-0964">Secreted</keyword>
<evidence type="ECO:0000256" key="8">
    <source>
        <dbReference type="ARBA" id="ARBA00022801"/>
    </source>
</evidence>
<evidence type="ECO:0000256" key="4">
    <source>
        <dbReference type="ARBA" id="ARBA00013095"/>
    </source>
</evidence>
<keyword evidence="8" id="KW-0378">Hydrolase</keyword>
<protein>
    <recommendedName>
        <fullName evidence="13">Poly(ethylene terephthalate) hydrolase</fullName>
        <ecNumber evidence="12">3.1.1.101</ecNumber>
        <ecNumber evidence="4">3.1.1.74</ecNumber>
    </recommendedName>
</protein>
<comment type="subcellular location">
    <subcellularLocation>
        <location evidence="1">Periplasm</location>
    </subcellularLocation>
    <subcellularLocation>
        <location evidence="2">Secreted</location>
    </subcellularLocation>
</comment>
<evidence type="ECO:0000256" key="9">
    <source>
        <dbReference type="ARBA" id="ARBA00023157"/>
    </source>
</evidence>
<evidence type="ECO:0000256" key="6">
    <source>
        <dbReference type="ARBA" id="ARBA00022525"/>
    </source>
</evidence>
<dbReference type="InterPro" id="IPR029058">
    <property type="entry name" value="AB_hydrolase_fold"/>
</dbReference>
<keyword evidence="18" id="KW-1185">Reference proteome</keyword>
<evidence type="ECO:0000256" key="7">
    <source>
        <dbReference type="ARBA" id="ARBA00022764"/>
    </source>
</evidence>
<keyword evidence="15" id="KW-0732">Signal</keyword>
<evidence type="ECO:0000313" key="17">
    <source>
        <dbReference type="EMBL" id="GAA2583081.1"/>
    </source>
</evidence>
<reference evidence="18" key="1">
    <citation type="journal article" date="2019" name="Int. J. Syst. Evol. Microbiol.">
        <title>The Global Catalogue of Microorganisms (GCM) 10K type strain sequencing project: providing services to taxonomists for standard genome sequencing and annotation.</title>
        <authorList>
            <consortium name="The Broad Institute Genomics Platform"/>
            <consortium name="The Broad Institute Genome Sequencing Center for Infectious Disease"/>
            <person name="Wu L."/>
            <person name="Ma J."/>
        </authorList>
    </citation>
    <scope>NUCLEOTIDE SEQUENCE [LARGE SCALE GENOMIC DNA]</scope>
    <source>
        <strain evidence="18">JCM 6833</strain>
    </source>
</reference>
<dbReference type="InterPro" id="IPR041127">
    <property type="entry name" value="PET_hydrolase/cutinase-like"/>
</dbReference>
<evidence type="ECO:0000256" key="2">
    <source>
        <dbReference type="ARBA" id="ARBA00004613"/>
    </source>
</evidence>
<evidence type="ECO:0000256" key="5">
    <source>
        <dbReference type="ARBA" id="ARBA00022487"/>
    </source>
</evidence>
<comment type="caution">
    <text evidence="17">The sequence shown here is derived from an EMBL/GenBank/DDBJ whole genome shotgun (WGS) entry which is preliminary data.</text>
</comment>
<dbReference type="PANTHER" id="PTHR22946:SF9">
    <property type="entry name" value="POLYKETIDE TRANSFERASE AF380"/>
    <property type="match status" value="1"/>
</dbReference>
<evidence type="ECO:0000256" key="3">
    <source>
        <dbReference type="ARBA" id="ARBA00008645"/>
    </source>
</evidence>
<dbReference type="Proteomes" id="UP001501509">
    <property type="component" value="Unassembled WGS sequence"/>
</dbReference>
<evidence type="ECO:0000256" key="10">
    <source>
        <dbReference type="ARBA" id="ARBA00033629"/>
    </source>
</evidence>